<proteinExistence type="predicted"/>
<gene>
    <name evidence="2" type="ORF">MSAN_02394700</name>
</gene>
<feature type="region of interest" description="Disordered" evidence="1">
    <location>
        <begin position="129"/>
        <end position="169"/>
    </location>
</feature>
<sequence>MRSFSSLTLLSRPDLIDLCTAALSEKFFSLDEMIATLRGRSLFSAALCICCAQTFIDRSSVAMGFGPAFVAALNAYLGSNTEPAVVAEIYKITDSLPSTDPPPPASPPFSEYGNASTRFLQLPWLKKQEEKKRKEREEREGREKREMEKREREEREKREKEREEREQEALIDIIKTYRLRFHEEKKARMQKANPL</sequence>
<dbReference type="EMBL" id="JACAZH010000050">
    <property type="protein sequence ID" value="KAF7333928.1"/>
    <property type="molecule type" value="Genomic_DNA"/>
</dbReference>
<dbReference type="AlphaFoldDB" id="A0A8H7CFU8"/>
<dbReference type="Proteomes" id="UP000623467">
    <property type="component" value="Unassembled WGS sequence"/>
</dbReference>
<feature type="compositionally biased region" description="Basic and acidic residues" evidence="1">
    <location>
        <begin position="129"/>
        <end position="168"/>
    </location>
</feature>
<keyword evidence="3" id="KW-1185">Reference proteome</keyword>
<accession>A0A8H7CFU8</accession>
<evidence type="ECO:0000256" key="1">
    <source>
        <dbReference type="SAM" id="MobiDB-lite"/>
    </source>
</evidence>
<name>A0A8H7CFU8_9AGAR</name>
<evidence type="ECO:0000313" key="2">
    <source>
        <dbReference type="EMBL" id="KAF7333928.1"/>
    </source>
</evidence>
<organism evidence="2 3">
    <name type="scientific">Mycena sanguinolenta</name>
    <dbReference type="NCBI Taxonomy" id="230812"/>
    <lineage>
        <taxon>Eukaryota</taxon>
        <taxon>Fungi</taxon>
        <taxon>Dikarya</taxon>
        <taxon>Basidiomycota</taxon>
        <taxon>Agaricomycotina</taxon>
        <taxon>Agaricomycetes</taxon>
        <taxon>Agaricomycetidae</taxon>
        <taxon>Agaricales</taxon>
        <taxon>Marasmiineae</taxon>
        <taxon>Mycenaceae</taxon>
        <taxon>Mycena</taxon>
    </lineage>
</organism>
<evidence type="ECO:0000313" key="3">
    <source>
        <dbReference type="Proteomes" id="UP000623467"/>
    </source>
</evidence>
<reference evidence="2" key="1">
    <citation type="submission" date="2020-05" db="EMBL/GenBank/DDBJ databases">
        <title>Mycena genomes resolve the evolution of fungal bioluminescence.</title>
        <authorList>
            <person name="Tsai I.J."/>
        </authorList>
    </citation>
    <scope>NUCLEOTIDE SEQUENCE</scope>
    <source>
        <strain evidence="2">160909Yilan</strain>
    </source>
</reference>
<protein>
    <submittedName>
        <fullName evidence="2">Uncharacterized protein</fullName>
    </submittedName>
</protein>
<comment type="caution">
    <text evidence="2">The sequence shown here is derived from an EMBL/GenBank/DDBJ whole genome shotgun (WGS) entry which is preliminary data.</text>
</comment>
<dbReference type="OrthoDB" id="3030308at2759"/>